<dbReference type="EMBL" id="CM055107">
    <property type="protein sequence ID" value="KAJ7527373.1"/>
    <property type="molecule type" value="Genomic_DNA"/>
</dbReference>
<organism evidence="1 2">
    <name type="scientific">Diphasiastrum complanatum</name>
    <name type="common">Issler's clubmoss</name>
    <name type="synonym">Lycopodium complanatum</name>
    <dbReference type="NCBI Taxonomy" id="34168"/>
    <lineage>
        <taxon>Eukaryota</taxon>
        <taxon>Viridiplantae</taxon>
        <taxon>Streptophyta</taxon>
        <taxon>Embryophyta</taxon>
        <taxon>Tracheophyta</taxon>
        <taxon>Lycopodiopsida</taxon>
        <taxon>Lycopodiales</taxon>
        <taxon>Lycopodiaceae</taxon>
        <taxon>Lycopodioideae</taxon>
        <taxon>Diphasiastrum</taxon>
    </lineage>
</organism>
<comment type="caution">
    <text evidence="1">The sequence shown here is derived from an EMBL/GenBank/DDBJ whole genome shotgun (WGS) entry which is preliminary data.</text>
</comment>
<accession>A0ACC2BC66</accession>
<protein>
    <submittedName>
        <fullName evidence="1">Uncharacterized protein</fullName>
    </submittedName>
</protein>
<name>A0ACC2BC66_DIPCM</name>
<dbReference type="Proteomes" id="UP001162992">
    <property type="component" value="Chromosome 16"/>
</dbReference>
<sequence>MIQAWLSAALTYQNDCNSSSTYVNTTDSINQAMIQVQSVVPLISNALAMADAYATYGSDPVN</sequence>
<gene>
    <name evidence="1" type="ORF">O6H91_16G050700</name>
</gene>
<reference evidence="2" key="1">
    <citation type="journal article" date="2024" name="Proc. Natl. Acad. Sci. U.S.A.">
        <title>Extraordinary preservation of gene collinearity over three hundred million years revealed in homosporous lycophytes.</title>
        <authorList>
            <person name="Li C."/>
            <person name="Wickell D."/>
            <person name="Kuo L.Y."/>
            <person name="Chen X."/>
            <person name="Nie B."/>
            <person name="Liao X."/>
            <person name="Peng D."/>
            <person name="Ji J."/>
            <person name="Jenkins J."/>
            <person name="Williams M."/>
            <person name="Shu S."/>
            <person name="Plott C."/>
            <person name="Barry K."/>
            <person name="Rajasekar S."/>
            <person name="Grimwood J."/>
            <person name="Han X."/>
            <person name="Sun S."/>
            <person name="Hou Z."/>
            <person name="He W."/>
            <person name="Dai G."/>
            <person name="Sun C."/>
            <person name="Schmutz J."/>
            <person name="Leebens-Mack J.H."/>
            <person name="Li F.W."/>
            <person name="Wang L."/>
        </authorList>
    </citation>
    <scope>NUCLEOTIDE SEQUENCE [LARGE SCALE GENOMIC DNA]</scope>
    <source>
        <strain evidence="2">cv. PW_Plant_1</strain>
    </source>
</reference>
<proteinExistence type="predicted"/>
<evidence type="ECO:0000313" key="2">
    <source>
        <dbReference type="Proteomes" id="UP001162992"/>
    </source>
</evidence>
<keyword evidence="2" id="KW-1185">Reference proteome</keyword>
<evidence type="ECO:0000313" key="1">
    <source>
        <dbReference type="EMBL" id="KAJ7527373.1"/>
    </source>
</evidence>